<sequence>MLWRQPQGAPSADVSLFHFSKSVYHANIFLLI</sequence>
<protein>
    <submittedName>
        <fullName evidence="1">Uncharacterized protein</fullName>
    </submittedName>
</protein>
<dbReference type="AlphaFoldDB" id="A0A0A9EER1"/>
<proteinExistence type="predicted"/>
<accession>A0A0A9EER1</accession>
<reference evidence="1" key="2">
    <citation type="journal article" date="2015" name="Data Brief">
        <title>Shoot transcriptome of the giant reed, Arundo donax.</title>
        <authorList>
            <person name="Barrero R.A."/>
            <person name="Guerrero F.D."/>
            <person name="Moolhuijzen P."/>
            <person name="Goolsby J.A."/>
            <person name="Tidwell J."/>
            <person name="Bellgard S.E."/>
            <person name="Bellgard M.I."/>
        </authorList>
    </citation>
    <scope>NUCLEOTIDE SEQUENCE</scope>
    <source>
        <tissue evidence="1">Shoot tissue taken approximately 20 cm above the soil surface</tissue>
    </source>
</reference>
<reference evidence="1" key="1">
    <citation type="submission" date="2014-09" db="EMBL/GenBank/DDBJ databases">
        <authorList>
            <person name="Magalhaes I.L.F."/>
            <person name="Oliveira U."/>
            <person name="Santos F.R."/>
            <person name="Vidigal T.H.D.A."/>
            <person name="Brescovit A.D."/>
            <person name="Santos A.J."/>
        </authorList>
    </citation>
    <scope>NUCLEOTIDE SEQUENCE</scope>
    <source>
        <tissue evidence="1">Shoot tissue taken approximately 20 cm above the soil surface</tissue>
    </source>
</reference>
<dbReference type="EMBL" id="GBRH01200402">
    <property type="protein sequence ID" value="JAD97493.1"/>
    <property type="molecule type" value="Transcribed_RNA"/>
</dbReference>
<organism evidence="1">
    <name type="scientific">Arundo donax</name>
    <name type="common">Giant reed</name>
    <name type="synonym">Donax arundinaceus</name>
    <dbReference type="NCBI Taxonomy" id="35708"/>
    <lineage>
        <taxon>Eukaryota</taxon>
        <taxon>Viridiplantae</taxon>
        <taxon>Streptophyta</taxon>
        <taxon>Embryophyta</taxon>
        <taxon>Tracheophyta</taxon>
        <taxon>Spermatophyta</taxon>
        <taxon>Magnoliopsida</taxon>
        <taxon>Liliopsida</taxon>
        <taxon>Poales</taxon>
        <taxon>Poaceae</taxon>
        <taxon>PACMAD clade</taxon>
        <taxon>Arundinoideae</taxon>
        <taxon>Arundineae</taxon>
        <taxon>Arundo</taxon>
    </lineage>
</organism>
<evidence type="ECO:0000313" key="1">
    <source>
        <dbReference type="EMBL" id="JAD97493.1"/>
    </source>
</evidence>
<name>A0A0A9EER1_ARUDO</name>